<name>A0ABT3DH85_9BACI</name>
<evidence type="ECO:0000313" key="2">
    <source>
        <dbReference type="Proteomes" id="UP001526147"/>
    </source>
</evidence>
<evidence type="ECO:0000313" key="1">
    <source>
        <dbReference type="EMBL" id="MCV9886415.1"/>
    </source>
</evidence>
<evidence type="ECO:0008006" key="3">
    <source>
        <dbReference type="Google" id="ProtNLM"/>
    </source>
</evidence>
<dbReference type="RefSeq" id="WP_264143030.1">
    <property type="nucleotide sequence ID" value="NZ_JAOYEY010000038.1"/>
</dbReference>
<reference evidence="1 2" key="1">
    <citation type="submission" date="2022-10" db="EMBL/GenBank/DDBJ databases">
        <title>Draft genome assembly of moderately radiation resistant bacterium Metabacillus halosaccharovorans.</title>
        <authorList>
            <person name="Pal S."/>
            <person name="Gopinathan A."/>
        </authorList>
    </citation>
    <scope>NUCLEOTIDE SEQUENCE [LARGE SCALE GENOMIC DNA]</scope>
    <source>
        <strain evidence="1 2">VITHBRA001</strain>
    </source>
</reference>
<organism evidence="1 2">
    <name type="scientific">Metabacillus halosaccharovorans</name>
    <dbReference type="NCBI Taxonomy" id="930124"/>
    <lineage>
        <taxon>Bacteria</taxon>
        <taxon>Bacillati</taxon>
        <taxon>Bacillota</taxon>
        <taxon>Bacilli</taxon>
        <taxon>Bacillales</taxon>
        <taxon>Bacillaceae</taxon>
        <taxon>Metabacillus</taxon>
    </lineage>
</organism>
<gene>
    <name evidence="1" type="ORF">OIH86_12275</name>
</gene>
<sequence length="181" mass="21095">MGSVDYIFDSNNVTWEYNSKKVELQISNIKFVNVEKENRYVYIVCGEEFSEDIIYYYSFEGNRIFLCDKIKGAVSWDLKGKSVRLNCNCVIHAKIFLEKEIVIVLENGQNSRDRVIGYNLEGGIKFENYAPRDYKFLYLSTVQDRITVVCEGSISDSYGRYSWHFELDLSTGELTKKNIAY</sequence>
<dbReference type="Proteomes" id="UP001526147">
    <property type="component" value="Unassembled WGS sequence"/>
</dbReference>
<protein>
    <recommendedName>
        <fullName evidence="3">DUF5050 domain-containing protein</fullName>
    </recommendedName>
</protein>
<keyword evidence="2" id="KW-1185">Reference proteome</keyword>
<comment type="caution">
    <text evidence="1">The sequence shown here is derived from an EMBL/GenBank/DDBJ whole genome shotgun (WGS) entry which is preliminary data.</text>
</comment>
<proteinExistence type="predicted"/>
<accession>A0ABT3DH85</accession>
<dbReference type="EMBL" id="JAOYEY010000038">
    <property type="protein sequence ID" value="MCV9886415.1"/>
    <property type="molecule type" value="Genomic_DNA"/>
</dbReference>